<evidence type="ECO:0000313" key="2">
    <source>
        <dbReference type="EMBL" id="AJE83250.1"/>
    </source>
</evidence>
<dbReference type="AlphaFoldDB" id="A0A0B5EVI5"/>
<evidence type="ECO:0000256" key="1">
    <source>
        <dbReference type="SAM" id="MobiDB-lite"/>
    </source>
</evidence>
<evidence type="ECO:0000313" key="3">
    <source>
        <dbReference type="Proteomes" id="UP000031523"/>
    </source>
</evidence>
<proteinExistence type="predicted"/>
<sequence>MMAGVSPWPAGTSSRTIELEQLSATGDRRDLLLSARRRQLE</sequence>
<dbReference type="Proteomes" id="UP000031523">
    <property type="component" value="Chromosome"/>
</dbReference>
<accession>A0A0B5EVI5</accession>
<reference evidence="2 3" key="1">
    <citation type="submission" date="2015-01" db="EMBL/GenBank/DDBJ databases">
        <title>Enhanced salinomycin production by adjusting the supply of polyketide extender units in Streptomyce albus DSM 41398.</title>
        <authorList>
            <person name="Lu C."/>
        </authorList>
    </citation>
    <scope>NUCLEOTIDE SEQUENCE [LARGE SCALE GENOMIC DNA]</scope>
    <source>
        <strain evidence="3">ATCC 21838 / DSM 41398 / FERM P-419 / JCM 4703 / NBRC 107858</strain>
    </source>
</reference>
<gene>
    <name evidence="2" type="ORF">SLNWT_2874</name>
</gene>
<protein>
    <submittedName>
        <fullName evidence="2">Uncharacterized protein</fullName>
    </submittedName>
</protein>
<keyword evidence="3" id="KW-1185">Reference proteome</keyword>
<name>A0A0B5EVI5_STRA4</name>
<organism evidence="2 3">
    <name type="scientific">Streptomyces albus (strain ATCC 21838 / DSM 41398 / FERM P-419 / JCM 4703 / NBRC 107858)</name>
    <dbReference type="NCBI Taxonomy" id="1081613"/>
    <lineage>
        <taxon>Bacteria</taxon>
        <taxon>Bacillati</taxon>
        <taxon>Actinomycetota</taxon>
        <taxon>Actinomycetes</taxon>
        <taxon>Kitasatosporales</taxon>
        <taxon>Streptomycetaceae</taxon>
        <taxon>Streptomyces</taxon>
    </lineage>
</organism>
<feature type="region of interest" description="Disordered" evidence="1">
    <location>
        <begin position="1"/>
        <end position="21"/>
    </location>
</feature>
<dbReference type="KEGG" id="sals:SLNWT_2874"/>
<dbReference type="EMBL" id="CP010519">
    <property type="protein sequence ID" value="AJE83250.1"/>
    <property type="molecule type" value="Genomic_DNA"/>
</dbReference>